<comment type="caution">
    <text evidence="2">The sequence shown here is derived from an EMBL/GenBank/DDBJ whole genome shotgun (WGS) entry which is preliminary data.</text>
</comment>
<dbReference type="Proteomes" id="UP001430356">
    <property type="component" value="Unassembled WGS sequence"/>
</dbReference>
<evidence type="ECO:0000313" key="2">
    <source>
        <dbReference type="EMBL" id="KAK7196331.1"/>
    </source>
</evidence>
<reference evidence="2 3" key="1">
    <citation type="journal article" date="2021" name="MBio">
        <title>A New Model Trypanosomatid, Novymonas esmeraldas: Genomic Perception of Its 'Candidatus Pandoraea novymonadis' Endosymbiont.</title>
        <authorList>
            <person name="Zakharova A."/>
            <person name="Saura A."/>
            <person name="Butenko A."/>
            <person name="Podesvova L."/>
            <person name="Warmusova S."/>
            <person name="Kostygov A.Y."/>
            <person name="Nenarokova A."/>
            <person name="Lukes J."/>
            <person name="Opperdoes F.R."/>
            <person name="Yurchenko V."/>
        </authorList>
    </citation>
    <scope>NUCLEOTIDE SEQUENCE [LARGE SCALE GENOMIC DNA]</scope>
    <source>
        <strain evidence="2 3">E262AT.01</strain>
    </source>
</reference>
<feature type="compositionally biased region" description="Basic and acidic residues" evidence="1">
    <location>
        <begin position="486"/>
        <end position="498"/>
    </location>
</feature>
<keyword evidence="3" id="KW-1185">Reference proteome</keyword>
<feature type="compositionally biased region" description="Low complexity" evidence="1">
    <location>
        <begin position="457"/>
        <end position="466"/>
    </location>
</feature>
<proteinExistence type="predicted"/>
<dbReference type="AlphaFoldDB" id="A0AAW0ET47"/>
<organism evidence="2 3">
    <name type="scientific">Novymonas esmeraldas</name>
    <dbReference type="NCBI Taxonomy" id="1808958"/>
    <lineage>
        <taxon>Eukaryota</taxon>
        <taxon>Discoba</taxon>
        <taxon>Euglenozoa</taxon>
        <taxon>Kinetoplastea</taxon>
        <taxon>Metakinetoplastina</taxon>
        <taxon>Trypanosomatida</taxon>
        <taxon>Trypanosomatidae</taxon>
        <taxon>Novymonas</taxon>
    </lineage>
</organism>
<accession>A0AAW0ET47</accession>
<protein>
    <submittedName>
        <fullName evidence="2">Uncharacterized protein</fullName>
    </submittedName>
</protein>
<gene>
    <name evidence="2" type="ORF">NESM_000569300</name>
</gene>
<dbReference type="EMBL" id="JAECZO010000073">
    <property type="protein sequence ID" value="KAK7196331.1"/>
    <property type="molecule type" value="Genomic_DNA"/>
</dbReference>
<feature type="region of interest" description="Disordered" evidence="1">
    <location>
        <begin position="457"/>
        <end position="498"/>
    </location>
</feature>
<name>A0AAW0ET47_9TRYP</name>
<evidence type="ECO:0000256" key="1">
    <source>
        <dbReference type="SAM" id="MobiDB-lite"/>
    </source>
</evidence>
<evidence type="ECO:0000313" key="3">
    <source>
        <dbReference type="Proteomes" id="UP001430356"/>
    </source>
</evidence>
<sequence>MPASVAVHPVVLLNIVDHITRVRLQHQPQRQPSSPRHSAAEPFLSSVGVLMGTTSACGPGEAGAGGAAVDGVSATTVSTSFELPPRAQPHGTLATVPMPVAGDDAFLQRRLRDEVDWAATWQHCERLGAVMPEMTAVGYYIVCAGPPPERCVGGGGGGGAAAEAQTSPGEGAVKKIRGESSGVVGGVEAVARLLLLLRRCRDDATQAPRSFLLLVWYDAAVPRCGSAATSPAAARLPFECFTVHAAAADGAALTPSASTVAPADMEWIALATETAVVGPPDSCPSAAAAVASPPLPPPPSASPTRPGLLRRLYSGANIAATAAAAAAAAAAASEPAPPPAMPVTGTSATSSSSQACRAAGELVGSLRLVARMLDTTASNTVSAEDVELLRGVATCLGGVPEARPSNSAVHASDSTAESADEVLAAALALEAHCAVRLRALGTAQQQLLSHRRFTASLTSTRRTSSRPAKVSGSPLPSPATAAAAADAERWSHRRHGDSATVKRELVGHIWR</sequence>
<dbReference type="Gene3D" id="3.40.140.10">
    <property type="entry name" value="Cytidine Deaminase, domain 2"/>
    <property type="match status" value="1"/>
</dbReference>
<feature type="region of interest" description="Disordered" evidence="1">
    <location>
        <begin position="286"/>
        <end position="307"/>
    </location>
</feature>